<dbReference type="Pfam" id="PF24681">
    <property type="entry name" value="Kelch_KLHDC2_KLHL20_DRC7"/>
    <property type="match status" value="1"/>
</dbReference>
<name>A0AAV1D7F3_OLDCO</name>
<reference evidence="4" key="1">
    <citation type="submission" date="2023-03" db="EMBL/GenBank/DDBJ databases">
        <authorList>
            <person name="Julca I."/>
        </authorList>
    </citation>
    <scope>NUCLEOTIDE SEQUENCE</scope>
</reference>
<dbReference type="Pfam" id="PF01344">
    <property type="entry name" value="Kelch_1"/>
    <property type="match status" value="1"/>
</dbReference>
<keyword evidence="5" id="KW-1185">Reference proteome</keyword>
<dbReference type="PANTHER" id="PTHR46228">
    <property type="entry name" value="KELCH DOMAIN-CONTAINING PROTEIN"/>
    <property type="match status" value="1"/>
</dbReference>
<dbReference type="InterPro" id="IPR006652">
    <property type="entry name" value="Kelch_1"/>
</dbReference>
<protein>
    <submittedName>
        <fullName evidence="4">OLC1v1002056C1</fullName>
    </submittedName>
</protein>
<evidence type="ECO:0000256" key="1">
    <source>
        <dbReference type="ARBA" id="ARBA00022441"/>
    </source>
</evidence>
<dbReference type="SUPFAM" id="SSF117281">
    <property type="entry name" value="Kelch motif"/>
    <property type="match status" value="1"/>
</dbReference>
<evidence type="ECO:0000313" key="5">
    <source>
        <dbReference type="Proteomes" id="UP001161247"/>
    </source>
</evidence>
<evidence type="ECO:0000256" key="2">
    <source>
        <dbReference type="ARBA" id="ARBA00022737"/>
    </source>
</evidence>
<keyword evidence="1" id="KW-0880">Kelch repeat</keyword>
<dbReference type="SMART" id="SM00612">
    <property type="entry name" value="Kelch"/>
    <property type="match status" value="5"/>
</dbReference>
<evidence type="ECO:0000256" key="3">
    <source>
        <dbReference type="SAM" id="MobiDB-lite"/>
    </source>
</evidence>
<feature type="compositionally biased region" description="Low complexity" evidence="3">
    <location>
        <begin position="409"/>
        <end position="426"/>
    </location>
</feature>
<proteinExistence type="predicted"/>
<keyword evidence="2" id="KW-0677">Repeat</keyword>
<accession>A0AAV1D7F3</accession>
<evidence type="ECO:0000313" key="4">
    <source>
        <dbReference type="EMBL" id="CAI9103553.1"/>
    </source>
</evidence>
<dbReference type="Proteomes" id="UP001161247">
    <property type="component" value="Chromosome 4"/>
</dbReference>
<dbReference type="EMBL" id="OX459121">
    <property type="protein sequence ID" value="CAI9103553.1"/>
    <property type="molecule type" value="Genomic_DNA"/>
</dbReference>
<gene>
    <name evidence="4" type="ORF">OLC1_LOCUS12688</name>
</gene>
<dbReference type="AlphaFoldDB" id="A0AAV1D7F3"/>
<sequence>MGSLGSEVAKKKAMWLYPKVAGFCPSERWGHSACYSSGSVYIFGGCCGGMHFSDVLVLNLERMDWSILMTKGQGPGPRDSHSAVIVENRMIVFGGTNGSEKVNDVHILDLRSREWTRPECKGTPPSPRESHSATLVGNEKLVIFGGSGEGEANYLNDLHVLDLKTMSWASPETQGNVPVPRDSHCAVAIGSRLFLYGGDSGDRYQGDVDVLDIETLAWSRMDVHGPLPDVRAGHASVNFGTKVYVIGGVAHKKYYNDVWVLDVLSCSWTRLDICGRQPQGRFSHTAVATNFDITIYGGCGEDERPLNELLTLQLGVEQNNGLYKMPLHLATGNQCNVETTRSQRVSNNLKEREFISLSESFMGRDSEERIALPKRSFSLDSDAFHLKRRRVNNSKIFHAESGATEEHSVSLSPNSSPSQSDQGQTTVNKVPNVQVPKVFPILKQHNAIPVNIQPSSKIMSPRIEPDRHFFTEHPTQSKPVNLRTVNHDEVHFPETEARSLGTGQFHSMIGTEVRGKVDGAFDSGYLMTATVNGKTFRGVLFAPGPMVMTREVNLGYQRPPTRTNHTMVNQVNTCINHSNLGVRLPNQPTKLHSPEFQLAQFRRSNSAIRSSASSNADPNHKNELLGVVLSLGGPGYGNGKL</sequence>
<dbReference type="PANTHER" id="PTHR46228:SF2">
    <property type="entry name" value="KELCH REPEAT PROTEIN (AFU_ORTHOLOGUE AFUA_4G14350)"/>
    <property type="match status" value="1"/>
</dbReference>
<organism evidence="4 5">
    <name type="scientific">Oldenlandia corymbosa var. corymbosa</name>
    <dbReference type="NCBI Taxonomy" id="529605"/>
    <lineage>
        <taxon>Eukaryota</taxon>
        <taxon>Viridiplantae</taxon>
        <taxon>Streptophyta</taxon>
        <taxon>Embryophyta</taxon>
        <taxon>Tracheophyta</taxon>
        <taxon>Spermatophyta</taxon>
        <taxon>Magnoliopsida</taxon>
        <taxon>eudicotyledons</taxon>
        <taxon>Gunneridae</taxon>
        <taxon>Pentapetalae</taxon>
        <taxon>asterids</taxon>
        <taxon>lamiids</taxon>
        <taxon>Gentianales</taxon>
        <taxon>Rubiaceae</taxon>
        <taxon>Rubioideae</taxon>
        <taxon>Spermacoceae</taxon>
        <taxon>Hedyotis-Oldenlandia complex</taxon>
        <taxon>Oldenlandia</taxon>
    </lineage>
</organism>
<dbReference type="Gene3D" id="2.120.10.80">
    <property type="entry name" value="Kelch-type beta propeller"/>
    <property type="match status" value="2"/>
</dbReference>
<feature type="region of interest" description="Disordered" evidence="3">
    <location>
        <begin position="400"/>
        <end position="426"/>
    </location>
</feature>
<dbReference type="InterPro" id="IPR015915">
    <property type="entry name" value="Kelch-typ_b-propeller"/>
</dbReference>